<evidence type="ECO:0000256" key="1">
    <source>
        <dbReference type="ARBA" id="ARBA00004141"/>
    </source>
</evidence>
<evidence type="ECO:0000256" key="6">
    <source>
        <dbReference type="ARBA" id="ARBA00023136"/>
    </source>
</evidence>
<feature type="compositionally biased region" description="Low complexity" evidence="7">
    <location>
        <begin position="68"/>
        <end position="84"/>
    </location>
</feature>
<sequence>MRCLVNYRLNSAPFRSTTRQSPSHFAPSTKRLLPPLTFTISFLAVVVVSCSPTAAVAAHHERFSLVHTSFRSPSRSPQPTRSTTPPQPPRYHSSDAVPQIKREVPPPRSHSPSPSVSSNRSSRKPVPAYDPDAPGLPSPSAQTSTSTTSTTAPRPTNPNPFAIASGTHSAPATGRSSPSPTSISPTDDSAPGSDDFGILNFGRRPSAIDPLAPSFASTGSHGHPASRQLVGGLPSPTRASNQATAAAAAQHAARPAPPPLPSPSSHTRRQSHSRQPSISLPLPSSSPSSSPLPSPTSQPSGKILPLQPVPTRTRAPMEAFASVEMLQGQREHADRTRGSEVFGRDGKYEGRASLSGASGEGAHHYSRRQDPTENVRAARGSSRMAGGAPSLPPIEVDVASIATQLREHDAGRRDSEGRRESIWRRSFSGDEEPDSADFTPTKNFSFPPNRASSIQSTVTATTSSPESDLGDPSDLGPYSDKSLYADAYSSKERLAPGAGGWRTEYLGSSEKAFQMQRPSIVALPVYPSPSGTLGRSWKLKARKVAVKLTWVTVVVSNASTWWYLSLRYSAMREVDGKIPGVFVGGWAFLVLETLVAIIMTLTSLWSTFSYRTSGADPKMRLRGDANLPAVDVFVVSSGQSDQTTFDCAVAAASMDYPPHRYRVMVLDPTGSLNLQRDINKHAKSQACPHLSYHRRALGATQGDMFHTKANSINFGMMEANSFGVKGPAEFIAVFDADMIPERNYLRAMLPSILGEGKVGLVKTTQGFINLPQRLSQAVSTLMTAAETPSDSRSGFLLRRAALVEIGGFPSDSWIQDGQCEALLQGRGYKIAEVDEVLQWSMAKPTYGSQIHSMMVNRLGPLRTAARLGFFFFGGNEVKMVPFWSRIKGVGRAILPILSVLALLFSAVYPFMFSFGGILVLTPNLDNLNLLLKSALIMLLLNRLHEFLWSWSTGQPSPRRIFQSWIFASPYQGVALIRMILPVWLGGYARGSDIDINAVSAQVRPSFAKRLGWLLIDPHTNIGASFLASVGVAIWRVVKDYEHGTLTAYRPTVTVLLTFGWPSMLWIDFVFASIVPFTCLLFPSRLLTEPRESFLVRDHYTSVARPKQPYKTAMPFRVHRGPEFLVGFLLVGWAIACVVVGEFTDVLA</sequence>
<feature type="transmembrane region" description="Helical" evidence="8">
    <location>
        <begin position="1063"/>
        <end position="1081"/>
    </location>
</feature>
<dbReference type="SUPFAM" id="SSF53448">
    <property type="entry name" value="Nucleotide-diphospho-sugar transferases"/>
    <property type="match status" value="1"/>
</dbReference>
<dbReference type="PANTHER" id="PTHR43867">
    <property type="entry name" value="CELLULOSE SYNTHASE CATALYTIC SUBUNIT A [UDP-FORMING]"/>
    <property type="match status" value="1"/>
</dbReference>
<proteinExistence type="predicted"/>
<keyword evidence="6 8" id="KW-0472">Membrane</keyword>
<dbReference type="STRING" id="106004.A0A1Y2G344"/>
<evidence type="ECO:0000256" key="7">
    <source>
        <dbReference type="SAM" id="MobiDB-lite"/>
    </source>
</evidence>
<feature type="compositionally biased region" description="Basic and acidic residues" evidence="7">
    <location>
        <begin position="405"/>
        <end position="423"/>
    </location>
</feature>
<protein>
    <recommendedName>
        <fullName evidence="11">Glycosyltransferase 2-like domain-containing protein</fullName>
    </recommendedName>
</protein>
<dbReference type="PANTHER" id="PTHR43867:SF7">
    <property type="entry name" value="CELLULOSE SYNTHASE (EUROFUNG)"/>
    <property type="match status" value="1"/>
</dbReference>
<dbReference type="Proteomes" id="UP000193467">
    <property type="component" value="Unassembled WGS sequence"/>
</dbReference>
<feature type="compositionally biased region" description="Polar residues" evidence="7">
    <location>
        <begin position="438"/>
        <end position="466"/>
    </location>
</feature>
<keyword evidence="5 8" id="KW-1133">Transmembrane helix</keyword>
<feature type="compositionally biased region" description="Low complexity" evidence="7">
    <location>
        <begin position="273"/>
        <end position="289"/>
    </location>
</feature>
<evidence type="ECO:0000313" key="10">
    <source>
        <dbReference type="Proteomes" id="UP000193467"/>
    </source>
</evidence>
<evidence type="ECO:0000256" key="5">
    <source>
        <dbReference type="ARBA" id="ARBA00022989"/>
    </source>
</evidence>
<accession>A0A1Y2G344</accession>
<feature type="transmembrane region" description="Helical" evidence="8">
    <location>
        <begin position="584"/>
        <end position="610"/>
    </location>
</feature>
<name>A0A1Y2G344_9BASI</name>
<keyword evidence="4 8" id="KW-0812">Transmembrane</keyword>
<evidence type="ECO:0000256" key="8">
    <source>
        <dbReference type="SAM" id="Phobius"/>
    </source>
</evidence>
<feature type="compositionally biased region" description="Low complexity" evidence="7">
    <location>
        <begin position="377"/>
        <end position="389"/>
    </location>
</feature>
<feature type="transmembrane region" description="Helical" evidence="8">
    <location>
        <begin position="1123"/>
        <end position="1142"/>
    </location>
</feature>
<comment type="subcellular location">
    <subcellularLocation>
        <location evidence="1">Membrane</location>
        <topology evidence="1">Multi-pass membrane protein</topology>
    </subcellularLocation>
</comment>
<feature type="compositionally biased region" description="Low complexity" evidence="7">
    <location>
        <begin position="176"/>
        <end position="189"/>
    </location>
</feature>
<organism evidence="9 10">
    <name type="scientific">Leucosporidium creatinivorum</name>
    <dbReference type="NCBI Taxonomy" id="106004"/>
    <lineage>
        <taxon>Eukaryota</taxon>
        <taxon>Fungi</taxon>
        <taxon>Dikarya</taxon>
        <taxon>Basidiomycota</taxon>
        <taxon>Pucciniomycotina</taxon>
        <taxon>Microbotryomycetes</taxon>
        <taxon>Leucosporidiales</taxon>
        <taxon>Leucosporidium</taxon>
    </lineage>
</organism>
<dbReference type="OrthoDB" id="72851at2759"/>
<dbReference type="EMBL" id="MCGR01000002">
    <property type="protein sequence ID" value="ORY91777.1"/>
    <property type="molecule type" value="Genomic_DNA"/>
</dbReference>
<feature type="compositionally biased region" description="Low complexity" evidence="7">
    <location>
        <begin position="110"/>
        <end position="127"/>
    </location>
</feature>
<feature type="transmembrane region" description="Helical" evidence="8">
    <location>
        <begin position="544"/>
        <end position="564"/>
    </location>
</feature>
<dbReference type="GO" id="GO:0016020">
    <property type="term" value="C:membrane"/>
    <property type="evidence" value="ECO:0007669"/>
    <property type="project" value="UniProtKB-SubCell"/>
</dbReference>
<gene>
    <name evidence="9" type="ORF">BCR35DRAFT_316900</name>
</gene>
<keyword evidence="2" id="KW-0328">Glycosyltransferase</keyword>
<dbReference type="InterPro" id="IPR050321">
    <property type="entry name" value="Glycosyltr_2/OpgH_subfam"/>
</dbReference>
<feature type="compositionally biased region" description="Low complexity" evidence="7">
    <location>
        <begin position="236"/>
        <end position="254"/>
    </location>
</feature>
<dbReference type="Gene3D" id="3.90.550.10">
    <property type="entry name" value="Spore Coat Polysaccharide Biosynthesis Protein SpsA, Chain A"/>
    <property type="match status" value="1"/>
</dbReference>
<dbReference type="InterPro" id="IPR029044">
    <property type="entry name" value="Nucleotide-diphossugar_trans"/>
</dbReference>
<dbReference type="InParanoid" id="A0A1Y2G344"/>
<feature type="region of interest" description="Disordered" evidence="7">
    <location>
        <begin position="68"/>
        <end position="308"/>
    </location>
</feature>
<feature type="compositionally biased region" description="Low complexity" evidence="7">
    <location>
        <begin position="138"/>
        <end position="154"/>
    </location>
</feature>
<feature type="region of interest" description="Disordered" evidence="7">
    <location>
        <begin position="326"/>
        <end position="393"/>
    </location>
</feature>
<evidence type="ECO:0000313" key="9">
    <source>
        <dbReference type="EMBL" id="ORY91777.1"/>
    </source>
</evidence>
<evidence type="ECO:0008006" key="11">
    <source>
        <dbReference type="Google" id="ProtNLM"/>
    </source>
</evidence>
<dbReference type="GO" id="GO:0016757">
    <property type="term" value="F:glycosyltransferase activity"/>
    <property type="evidence" value="ECO:0007669"/>
    <property type="project" value="UniProtKB-KW"/>
</dbReference>
<feature type="compositionally biased region" description="Basic and acidic residues" evidence="7">
    <location>
        <begin position="361"/>
        <end position="373"/>
    </location>
</feature>
<evidence type="ECO:0000256" key="3">
    <source>
        <dbReference type="ARBA" id="ARBA00022679"/>
    </source>
</evidence>
<evidence type="ECO:0000256" key="2">
    <source>
        <dbReference type="ARBA" id="ARBA00022676"/>
    </source>
</evidence>
<feature type="compositionally biased region" description="Basic and acidic residues" evidence="7">
    <location>
        <begin position="329"/>
        <end position="350"/>
    </location>
</feature>
<keyword evidence="3" id="KW-0808">Transferase</keyword>
<comment type="caution">
    <text evidence="9">The sequence shown here is derived from an EMBL/GenBank/DDBJ whole genome shotgun (WGS) entry which is preliminary data.</text>
</comment>
<feature type="region of interest" description="Disordered" evidence="7">
    <location>
        <begin position="405"/>
        <end position="477"/>
    </location>
</feature>
<evidence type="ECO:0000256" key="4">
    <source>
        <dbReference type="ARBA" id="ARBA00022692"/>
    </source>
</evidence>
<dbReference type="AlphaFoldDB" id="A0A1Y2G344"/>
<reference evidence="9 10" key="1">
    <citation type="submission" date="2016-07" db="EMBL/GenBank/DDBJ databases">
        <title>Pervasive Adenine N6-methylation of Active Genes in Fungi.</title>
        <authorList>
            <consortium name="DOE Joint Genome Institute"/>
            <person name="Mondo S.J."/>
            <person name="Dannebaum R.O."/>
            <person name="Kuo R.C."/>
            <person name="Labutti K."/>
            <person name="Haridas S."/>
            <person name="Kuo A."/>
            <person name="Salamov A."/>
            <person name="Ahrendt S.R."/>
            <person name="Lipzen A."/>
            <person name="Sullivan W."/>
            <person name="Andreopoulos W.B."/>
            <person name="Clum A."/>
            <person name="Lindquist E."/>
            <person name="Daum C."/>
            <person name="Ramamoorthy G.K."/>
            <person name="Gryganskyi A."/>
            <person name="Culley D."/>
            <person name="Magnuson J.K."/>
            <person name="James T.Y."/>
            <person name="O'Malley M.A."/>
            <person name="Stajich J.E."/>
            <person name="Spatafora J.W."/>
            <person name="Visel A."/>
            <person name="Grigoriev I.V."/>
        </authorList>
    </citation>
    <scope>NUCLEOTIDE SEQUENCE [LARGE SCALE GENOMIC DNA]</scope>
    <source>
        <strain evidence="9 10">62-1032</strain>
    </source>
</reference>
<feature type="transmembrane region" description="Helical" evidence="8">
    <location>
        <begin position="892"/>
        <end position="920"/>
    </location>
</feature>
<keyword evidence="10" id="KW-1185">Reference proteome</keyword>